<keyword evidence="2" id="KW-1185">Reference proteome</keyword>
<gene>
    <name evidence="1" type="ORF">SAMN05421769_2602</name>
</gene>
<evidence type="ECO:0000313" key="2">
    <source>
        <dbReference type="Proteomes" id="UP000184782"/>
    </source>
</evidence>
<reference evidence="2" key="1">
    <citation type="submission" date="2016-12" db="EMBL/GenBank/DDBJ databases">
        <authorList>
            <person name="Varghese N."/>
            <person name="Submissions S."/>
        </authorList>
    </citation>
    <scope>NUCLEOTIDE SEQUENCE [LARGE SCALE GENOMIC DNA]</scope>
    <source>
        <strain evidence="2">DSM 16779</strain>
    </source>
</reference>
<proteinExistence type="predicted"/>
<dbReference type="RefSeq" id="WP_074230724.1">
    <property type="nucleotide sequence ID" value="NZ_FSRQ01000002.1"/>
</dbReference>
<dbReference type="STRING" id="59733.SAMN05421769_2602"/>
<dbReference type="Proteomes" id="UP000184782">
    <property type="component" value="Unassembled WGS sequence"/>
</dbReference>
<organism evidence="1 2">
    <name type="scientific">Chryseobacterium scophthalmum</name>
    <dbReference type="NCBI Taxonomy" id="59733"/>
    <lineage>
        <taxon>Bacteria</taxon>
        <taxon>Pseudomonadati</taxon>
        <taxon>Bacteroidota</taxon>
        <taxon>Flavobacteriia</taxon>
        <taxon>Flavobacteriales</taxon>
        <taxon>Weeksellaceae</taxon>
        <taxon>Chryseobacterium group</taxon>
        <taxon>Chryseobacterium</taxon>
    </lineage>
</organism>
<dbReference type="AlphaFoldDB" id="A0A1N6HKA2"/>
<protein>
    <recommendedName>
        <fullName evidence="3">Tetratricopeptide repeat-containing protein</fullName>
    </recommendedName>
</protein>
<dbReference type="EMBL" id="FSRQ01000002">
    <property type="protein sequence ID" value="SIO20200.1"/>
    <property type="molecule type" value="Genomic_DNA"/>
</dbReference>
<sequence>MKILNLILFCGIFFIPLKIYSQSNCNMSVTYSEMAFEKFKNAYKSDNLDNAKVFIKKGVEDAEQASAYALICDCPLAKNYALNAVTFGIKASKAENLDEAKKQSKKAMDMSLDVMTATPNCNQDKK</sequence>
<accession>A0A1N6HKA2</accession>
<name>A0A1N6HKA2_9FLAO</name>
<dbReference type="OrthoDB" id="680263at2"/>
<evidence type="ECO:0008006" key="3">
    <source>
        <dbReference type="Google" id="ProtNLM"/>
    </source>
</evidence>
<evidence type="ECO:0000313" key="1">
    <source>
        <dbReference type="EMBL" id="SIO20200.1"/>
    </source>
</evidence>